<protein>
    <submittedName>
        <fullName evidence="3">Ribosomal-protein-alanine N-acetyltransferase</fullName>
    </submittedName>
</protein>
<dbReference type="Proteomes" id="UP000219565">
    <property type="component" value="Unassembled WGS sequence"/>
</dbReference>
<evidence type="ECO:0000313" key="4">
    <source>
        <dbReference type="Proteomes" id="UP000219565"/>
    </source>
</evidence>
<evidence type="ECO:0000256" key="1">
    <source>
        <dbReference type="SAM" id="MobiDB-lite"/>
    </source>
</evidence>
<dbReference type="Pfam" id="PF00583">
    <property type="entry name" value="Acetyltransf_1"/>
    <property type="match status" value="1"/>
</dbReference>
<dbReference type="SUPFAM" id="SSF55729">
    <property type="entry name" value="Acyl-CoA N-acyltransferases (Nat)"/>
    <property type="match status" value="1"/>
</dbReference>
<keyword evidence="4" id="KW-1185">Reference proteome</keyword>
<dbReference type="AlphaFoldDB" id="A0A285L6L3"/>
<reference evidence="3 4" key="1">
    <citation type="submission" date="2017-09" db="EMBL/GenBank/DDBJ databases">
        <authorList>
            <person name="Ehlers B."/>
            <person name="Leendertz F.H."/>
        </authorList>
    </citation>
    <scope>NUCLEOTIDE SEQUENCE [LARGE SCALE GENOMIC DNA]</scope>
    <source>
        <strain evidence="3 4">DSM 45537</strain>
    </source>
</reference>
<dbReference type="GO" id="GO:0016747">
    <property type="term" value="F:acyltransferase activity, transferring groups other than amino-acyl groups"/>
    <property type="evidence" value="ECO:0007669"/>
    <property type="project" value="InterPro"/>
</dbReference>
<sequence>MDIGTGAGAGPVFRTAQLDDLEDIAALEREQFDDQSLSYVALRQLFELHGTNWVVAELDGAVRGYALVGVDAGRRGWVMGLAVATNYHGRKLGRALLELAVARCRAAPVDSVYLTVRPSDEIASRLYKSVGFELAEHDEQYFGPGQPRDVLRYRIRRAPTGPPLSSADPRWLKPGPGR</sequence>
<dbReference type="CDD" id="cd04301">
    <property type="entry name" value="NAT_SF"/>
    <property type="match status" value="1"/>
</dbReference>
<dbReference type="Gene3D" id="3.40.630.30">
    <property type="match status" value="1"/>
</dbReference>
<proteinExistence type="predicted"/>
<dbReference type="PANTHER" id="PTHR47542:SF2">
    <property type="entry name" value="ACYL-COA N-ACYLTRANSFERASES (NAT) SUPERFAMILY PROTEIN"/>
    <property type="match status" value="1"/>
</dbReference>
<dbReference type="EMBL" id="OBEG01000002">
    <property type="protein sequence ID" value="SNY80532.1"/>
    <property type="molecule type" value="Genomic_DNA"/>
</dbReference>
<dbReference type="InterPro" id="IPR016181">
    <property type="entry name" value="Acyl_CoA_acyltransferase"/>
</dbReference>
<feature type="domain" description="N-acetyltransferase" evidence="2">
    <location>
        <begin position="11"/>
        <end position="158"/>
    </location>
</feature>
<dbReference type="PANTHER" id="PTHR47542">
    <property type="entry name" value="ACYL-COA N-ACYLTRANSFERASES (NAT) SUPERFAMILY PROTEIN"/>
    <property type="match status" value="1"/>
</dbReference>
<organism evidence="3 4">
    <name type="scientific">Nocardia amikacinitolerans</name>
    <dbReference type="NCBI Taxonomy" id="756689"/>
    <lineage>
        <taxon>Bacteria</taxon>
        <taxon>Bacillati</taxon>
        <taxon>Actinomycetota</taxon>
        <taxon>Actinomycetes</taxon>
        <taxon>Mycobacteriales</taxon>
        <taxon>Nocardiaceae</taxon>
        <taxon>Nocardia</taxon>
    </lineage>
</organism>
<dbReference type="STRING" id="1379680.GCA_001612615_05129"/>
<dbReference type="PROSITE" id="PS51186">
    <property type="entry name" value="GNAT"/>
    <property type="match status" value="1"/>
</dbReference>
<gene>
    <name evidence="3" type="ORF">SAMN04244553_2103</name>
</gene>
<keyword evidence="3" id="KW-0808">Transferase</keyword>
<accession>A0A285L6L3</accession>
<name>A0A285L6L3_9NOCA</name>
<dbReference type="RefSeq" id="WP_179830829.1">
    <property type="nucleotide sequence ID" value="NZ_JAMTCW010000004.1"/>
</dbReference>
<evidence type="ECO:0000313" key="3">
    <source>
        <dbReference type="EMBL" id="SNY80532.1"/>
    </source>
</evidence>
<dbReference type="InterPro" id="IPR000182">
    <property type="entry name" value="GNAT_dom"/>
</dbReference>
<feature type="region of interest" description="Disordered" evidence="1">
    <location>
        <begin position="159"/>
        <end position="178"/>
    </location>
</feature>
<evidence type="ECO:0000259" key="2">
    <source>
        <dbReference type="PROSITE" id="PS51186"/>
    </source>
</evidence>